<name>A0A933MJS5_UNCT6</name>
<feature type="transmembrane region" description="Helical" evidence="7">
    <location>
        <begin position="93"/>
        <end position="111"/>
    </location>
</feature>
<dbReference type="AlphaFoldDB" id="A0A933MJS5"/>
<evidence type="ECO:0000313" key="8">
    <source>
        <dbReference type="EMBL" id="MBI4726949.1"/>
    </source>
</evidence>
<dbReference type="Pfam" id="PF00950">
    <property type="entry name" value="ABC-3"/>
    <property type="match status" value="1"/>
</dbReference>
<reference evidence="8" key="1">
    <citation type="submission" date="2020-07" db="EMBL/GenBank/DDBJ databases">
        <title>Huge and variable diversity of episymbiotic CPR bacteria and DPANN archaea in groundwater ecosystems.</title>
        <authorList>
            <person name="He C.Y."/>
            <person name="Keren R."/>
            <person name="Whittaker M."/>
            <person name="Farag I.F."/>
            <person name="Doudna J."/>
            <person name="Cate J.H.D."/>
            <person name="Banfield J.F."/>
        </authorList>
    </citation>
    <scope>NUCLEOTIDE SEQUENCE</scope>
    <source>
        <strain evidence="8">NC_groundwater_1520_Pr4_B-0.1um_53_5</strain>
    </source>
</reference>
<sequence length="226" mass="23802">SDAIGHAALTGVAIGALLSLGDPLWAMLIFSALLALSFSFLRQRTKASADTVIGLIMSFAVALGIVILSRRGGFNRYSQYLIGDILSVGPADIAKLMILLLAVAGFWIFYFNKIMLLSLSPSLAKSRRINTGLAEAVFSVMTALVVTVAIQWVGLLVINALLILPAAAARNLAGGMKQYLWLSAGFGLAASIAGLIASYYLATASGATMVLAAMGFYLLTLVLKRK</sequence>
<protein>
    <submittedName>
        <fullName evidence="8">Metal ABC transporter permease</fullName>
    </submittedName>
</protein>
<feature type="transmembrane region" description="Helical" evidence="7">
    <location>
        <begin position="180"/>
        <end position="200"/>
    </location>
</feature>
<evidence type="ECO:0000256" key="4">
    <source>
        <dbReference type="ARBA" id="ARBA00022989"/>
    </source>
</evidence>
<keyword evidence="6" id="KW-0813">Transport</keyword>
<comment type="subcellular location">
    <subcellularLocation>
        <location evidence="6">Cell membrane</location>
        <topology evidence="6">Multi-pass membrane protein</topology>
    </subcellularLocation>
    <subcellularLocation>
        <location evidence="1">Membrane</location>
        <topology evidence="1">Multi-pass membrane protein</topology>
    </subcellularLocation>
</comment>
<feature type="transmembrane region" description="Helical" evidence="7">
    <location>
        <begin position="24"/>
        <end position="41"/>
    </location>
</feature>
<keyword evidence="4 7" id="KW-1133">Transmembrane helix</keyword>
<evidence type="ECO:0000256" key="2">
    <source>
        <dbReference type="ARBA" id="ARBA00008034"/>
    </source>
</evidence>
<feature type="non-terminal residue" evidence="8">
    <location>
        <position position="1"/>
    </location>
</feature>
<dbReference type="PANTHER" id="PTHR30477:SF18">
    <property type="entry name" value="METAL TRANSPORT SYSTEM MEMBRANE PROTEIN CT_417-RELATED"/>
    <property type="match status" value="1"/>
</dbReference>
<dbReference type="SUPFAM" id="SSF81345">
    <property type="entry name" value="ABC transporter involved in vitamin B12 uptake, BtuC"/>
    <property type="match status" value="1"/>
</dbReference>
<feature type="transmembrane region" description="Helical" evidence="7">
    <location>
        <begin position="132"/>
        <end position="150"/>
    </location>
</feature>
<comment type="similarity">
    <text evidence="2 6">Belongs to the ABC-3 integral membrane protein family.</text>
</comment>
<organism evidence="8 9">
    <name type="scientific">candidate division TA06 bacterium</name>
    <dbReference type="NCBI Taxonomy" id="2250710"/>
    <lineage>
        <taxon>Bacteria</taxon>
        <taxon>Bacteria division TA06</taxon>
    </lineage>
</organism>
<evidence type="ECO:0000313" key="9">
    <source>
        <dbReference type="Proteomes" id="UP000736328"/>
    </source>
</evidence>
<evidence type="ECO:0000256" key="1">
    <source>
        <dbReference type="ARBA" id="ARBA00004141"/>
    </source>
</evidence>
<evidence type="ECO:0000256" key="3">
    <source>
        <dbReference type="ARBA" id="ARBA00022692"/>
    </source>
</evidence>
<dbReference type="InterPro" id="IPR001626">
    <property type="entry name" value="ABC_TroCD"/>
</dbReference>
<gene>
    <name evidence="8" type="ORF">HY768_06960</name>
</gene>
<dbReference type="Gene3D" id="1.10.3470.10">
    <property type="entry name" value="ABC transporter involved in vitamin B12 uptake, BtuC"/>
    <property type="match status" value="1"/>
</dbReference>
<evidence type="ECO:0000256" key="5">
    <source>
        <dbReference type="ARBA" id="ARBA00023136"/>
    </source>
</evidence>
<dbReference type="InterPro" id="IPR037294">
    <property type="entry name" value="ABC_BtuC-like"/>
</dbReference>
<keyword evidence="5 7" id="KW-0472">Membrane</keyword>
<evidence type="ECO:0000256" key="6">
    <source>
        <dbReference type="RuleBase" id="RU003943"/>
    </source>
</evidence>
<accession>A0A933MJS5</accession>
<proteinExistence type="inferred from homology"/>
<dbReference type="Proteomes" id="UP000736328">
    <property type="component" value="Unassembled WGS sequence"/>
</dbReference>
<dbReference type="GO" id="GO:0043190">
    <property type="term" value="C:ATP-binding cassette (ABC) transporter complex"/>
    <property type="evidence" value="ECO:0007669"/>
    <property type="project" value="InterPro"/>
</dbReference>
<feature type="transmembrane region" description="Helical" evidence="7">
    <location>
        <begin position="53"/>
        <end position="73"/>
    </location>
</feature>
<feature type="transmembrane region" description="Helical" evidence="7">
    <location>
        <begin position="156"/>
        <end position="173"/>
    </location>
</feature>
<dbReference type="GO" id="GO:0010043">
    <property type="term" value="P:response to zinc ion"/>
    <property type="evidence" value="ECO:0007669"/>
    <property type="project" value="TreeGrafter"/>
</dbReference>
<dbReference type="PANTHER" id="PTHR30477">
    <property type="entry name" value="ABC-TRANSPORTER METAL-BINDING PROTEIN"/>
    <property type="match status" value="1"/>
</dbReference>
<comment type="caution">
    <text evidence="8">The sequence shown here is derived from an EMBL/GenBank/DDBJ whole genome shotgun (WGS) entry which is preliminary data.</text>
</comment>
<dbReference type="EMBL" id="JACQXR010000090">
    <property type="protein sequence ID" value="MBI4726949.1"/>
    <property type="molecule type" value="Genomic_DNA"/>
</dbReference>
<dbReference type="GO" id="GO:0055085">
    <property type="term" value="P:transmembrane transport"/>
    <property type="evidence" value="ECO:0007669"/>
    <property type="project" value="InterPro"/>
</dbReference>
<feature type="transmembrane region" description="Helical" evidence="7">
    <location>
        <begin position="206"/>
        <end position="223"/>
    </location>
</feature>
<keyword evidence="3 6" id="KW-0812">Transmembrane</keyword>
<evidence type="ECO:0000256" key="7">
    <source>
        <dbReference type="SAM" id="Phobius"/>
    </source>
</evidence>